<organism evidence="2">
    <name type="scientific">Phaffia rhodozyma</name>
    <name type="common">Yeast</name>
    <name type="synonym">Xanthophyllomyces dendrorhous</name>
    <dbReference type="NCBI Taxonomy" id="264483"/>
    <lineage>
        <taxon>Eukaryota</taxon>
        <taxon>Fungi</taxon>
        <taxon>Dikarya</taxon>
        <taxon>Basidiomycota</taxon>
        <taxon>Agaricomycotina</taxon>
        <taxon>Tremellomycetes</taxon>
        <taxon>Cystofilobasidiales</taxon>
        <taxon>Mrakiaceae</taxon>
        <taxon>Phaffia</taxon>
    </lineage>
</organism>
<protein>
    <submittedName>
        <fullName evidence="2">Glycosylphosphatidylinositol anchor attachment protein GAA1</fullName>
    </submittedName>
</protein>
<dbReference type="GO" id="GO:0042765">
    <property type="term" value="C:GPI-anchor transamidase complex"/>
    <property type="evidence" value="ECO:0007669"/>
    <property type="project" value="InterPro"/>
</dbReference>
<feature type="transmembrane region" description="Helical" evidence="1">
    <location>
        <begin position="418"/>
        <end position="438"/>
    </location>
</feature>
<keyword evidence="1" id="KW-0812">Transmembrane</keyword>
<evidence type="ECO:0000313" key="2">
    <source>
        <dbReference type="EMBL" id="CDZ97058.1"/>
    </source>
</evidence>
<dbReference type="PANTHER" id="PTHR13304">
    <property type="entry name" value="GLYCOSYLPHOSPHATIDYLINOSITOL ANCHOR ATTACHMENT 1 PROTEIN"/>
    <property type="match status" value="1"/>
</dbReference>
<evidence type="ECO:0000256" key="1">
    <source>
        <dbReference type="SAM" id="Phobius"/>
    </source>
</evidence>
<keyword evidence="1" id="KW-1133">Transmembrane helix</keyword>
<reference evidence="2" key="1">
    <citation type="submission" date="2014-08" db="EMBL/GenBank/DDBJ databases">
        <authorList>
            <person name="Sharma Rahul"/>
            <person name="Thines Marco"/>
        </authorList>
    </citation>
    <scope>NUCLEOTIDE SEQUENCE</scope>
</reference>
<feature type="transmembrane region" description="Helical" evidence="1">
    <location>
        <begin position="41"/>
        <end position="59"/>
    </location>
</feature>
<accession>A0A0F7SH45</accession>
<dbReference type="EMBL" id="LN483167">
    <property type="protein sequence ID" value="CDZ97058.1"/>
    <property type="molecule type" value="Genomic_DNA"/>
</dbReference>
<dbReference type="GO" id="GO:0016255">
    <property type="term" value="P:attachment of GPI anchor to protein"/>
    <property type="evidence" value="ECO:0007669"/>
    <property type="project" value="TreeGrafter"/>
</dbReference>
<proteinExistence type="predicted"/>
<feature type="transmembrane region" description="Helical" evidence="1">
    <location>
        <begin position="486"/>
        <end position="506"/>
    </location>
</feature>
<dbReference type="Pfam" id="PF04114">
    <property type="entry name" value="Gaa1"/>
    <property type="match status" value="1"/>
</dbReference>
<name>A0A0F7SH45_PHARH</name>
<dbReference type="Gene3D" id="3.40.630.10">
    <property type="entry name" value="Zn peptidases"/>
    <property type="match status" value="1"/>
</dbReference>
<dbReference type="PANTHER" id="PTHR13304:SF0">
    <property type="entry name" value="GLYCOSYLPHOSPHATIDYLINOSITOL ANCHOR ATTACHMENT 1 PROTEIN"/>
    <property type="match status" value="1"/>
</dbReference>
<keyword evidence="1" id="KW-0472">Membrane</keyword>
<feature type="transmembrane region" description="Helical" evidence="1">
    <location>
        <begin position="527"/>
        <end position="547"/>
    </location>
</feature>
<feature type="transmembrane region" description="Helical" evidence="1">
    <location>
        <begin position="450"/>
        <end position="471"/>
    </location>
</feature>
<dbReference type="AlphaFoldDB" id="A0A0F7SH45"/>
<dbReference type="InterPro" id="IPR007246">
    <property type="entry name" value="Gaa1"/>
</dbReference>
<sequence>MGLLARLKGLRRSSSGPPVTESQRLIARYDRRQSMETKLKSYGSLVSTVLIVIGSLWLLCIPVQQLGERVRVDEHALQPGQASIKYGWDSVQLADRLSAHLQAEFAALGLPTSSQPYTFQTSLGSKSGENTWAAFVPPRTSGTEAIVLAASWESLAFKGDFSEGIEEYNTVGSNNGRERMRNIRGVAMLLSIAEYLRGTNHYAKTIIFVISDDHLEGMQAFLSSYHGTHQSNLVAGDLRGMPKGVIWTALCVDYPGHSFSHIGLYFEGTNGRLPNQDVLNSVSTIAQYYTQIPVQLYKLSADLPSLDEFSTAWPRLSKIIRSSGTWHLLASYAREARGLWEHWFWAGLGRSSGVHGAFLQYRIDAITLFARPSSGPHGFHALGRLLEASLRSTNNLLERLHASLFFYLYPFPGWTVQVGSYLPAGVLIGSGITIRGLVRWAQVADGGRPVLRAAALVVGTHLGGWLTFWILTRSGTFRAMLQTTTFQPALLTTLALLFSLITFSPLSSSSTTTALEKGSRRTLEVTIRTFTHLITGLLIPTLSMLNFPQATLLGSVLLPPLFFHPFPSNPLPSVSERSTTQKVLAKTTVLLKQTSIILFSPPGILILCALLRSDSHSDSSVSLSGFESVREGVIRLIEEGEVSGDWCWVGVWVIWWPIWVQSWLAGWLAS</sequence>